<dbReference type="Gene3D" id="3.40.50.2300">
    <property type="match status" value="1"/>
</dbReference>
<dbReference type="PANTHER" id="PTHR43228:SF1">
    <property type="entry name" value="TWO-COMPONENT RESPONSE REGULATOR ARR22"/>
    <property type="match status" value="1"/>
</dbReference>
<feature type="domain" description="Response regulatory" evidence="2">
    <location>
        <begin position="4"/>
        <end position="120"/>
    </location>
</feature>
<evidence type="ECO:0000313" key="3">
    <source>
        <dbReference type="EMBL" id="MFC3909604.1"/>
    </source>
</evidence>
<gene>
    <name evidence="3" type="ORF">ACFORL_11040</name>
</gene>
<sequence>MMKRVILIDDSKTARAMLKRIFVELGDWEIMEASNGLEALEQLARVPSIDLACVDWNMPVMNGLEFITEAKKKMKGVWMMMVTSETEMNNMYKAMVAGANEYVMKPFTKEVILAKLDMMGLAT</sequence>
<dbReference type="EMBL" id="JBHSAB010000026">
    <property type="protein sequence ID" value="MFC3909604.1"/>
    <property type="molecule type" value="Genomic_DNA"/>
</dbReference>
<dbReference type="Pfam" id="PF00072">
    <property type="entry name" value="Response_reg"/>
    <property type="match status" value="1"/>
</dbReference>
<dbReference type="PANTHER" id="PTHR43228">
    <property type="entry name" value="TWO-COMPONENT RESPONSE REGULATOR"/>
    <property type="match status" value="1"/>
</dbReference>
<comment type="caution">
    <text evidence="3">The sequence shown here is derived from an EMBL/GenBank/DDBJ whole genome shotgun (WGS) entry which is preliminary data.</text>
</comment>
<proteinExistence type="predicted"/>
<dbReference type="InterPro" id="IPR011006">
    <property type="entry name" value="CheY-like_superfamily"/>
</dbReference>
<dbReference type="InterPro" id="IPR001789">
    <property type="entry name" value="Sig_transdc_resp-reg_receiver"/>
</dbReference>
<evidence type="ECO:0000259" key="2">
    <source>
        <dbReference type="PROSITE" id="PS50110"/>
    </source>
</evidence>
<dbReference type="SMART" id="SM00448">
    <property type="entry name" value="REC"/>
    <property type="match status" value="1"/>
</dbReference>
<accession>A0ABV8CH18</accession>
<evidence type="ECO:0000256" key="1">
    <source>
        <dbReference type="PROSITE-ProRule" id="PRU00169"/>
    </source>
</evidence>
<reference evidence="4" key="1">
    <citation type="journal article" date="2019" name="Int. J. Syst. Evol. Microbiol.">
        <title>The Global Catalogue of Microorganisms (GCM) 10K type strain sequencing project: providing services to taxonomists for standard genome sequencing and annotation.</title>
        <authorList>
            <consortium name="The Broad Institute Genomics Platform"/>
            <consortium name="The Broad Institute Genome Sequencing Center for Infectious Disease"/>
            <person name="Wu L."/>
            <person name="Ma J."/>
        </authorList>
    </citation>
    <scope>NUCLEOTIDE SEQUENCE [LARGE SCALE GENOMIC DNA]</scope>
    <source>
        <strain evidence="4">CCUG 59858</strain>
    </source>
</reference>
<name>A0ABV8CH18_9GAMM</name>
<keyword evidence="4" id="KW-1185">Reference proteome</keyword>
<organism evidence="3 4">
    <name type="scientific">Legionella dresdenensis</name>
    <dbReference type="NCBI Taxonomy" id="450200"/>
    <lineage>
        <taxon>Bacteria</taxon>
        <taxon>Pseudomonadati</taxon>
        <taxon>Pseudomonadota</taxon>
        <taxon>Gammaproteobacteria</taxon>
        <taxon>Legionellales</taxon>
        <taxon>Legionellaceae</taxon>
        <taxon>Legionella</taxon>
    </lineage>
</organism>
<protein>
    <submittedName>
        <fullName evidence="3">PleD family two-component system response regulator</fullName>
    </submittedName>
</protein>
<dbReference type="RefSeq" id="WP_382343977.1">
    <property type="nucleotide sequence ID" value="NZ_JBHSAB010000026.1"/>
</dbReference>
<keyword evidence="1" id="KW-0597">Phosphoprotein</keyword>
<dbReference type="SUPFAM" id="SSF52172">
    <property type="entry name" value="CheY-like"/>
    <property type="match status" value="1"/>
</dbReference>
<dbReference type="Proteomes" id="UP001595758">
    <property type="component" value="Unassembled WGS sequence"/>
</dbReference>
<feature type="modified residue" description="4-aspartylphosphate" evidence="1">
    <location>
        <position position="55"/>
    </location>
</feature>
<dbReference type="PROSITE" id="PS50110">
    <property type="entry name" value="RESPONSE_REGULATORY"/>
    <property type="match status" value="1"/>
</dbReference>
<dbReference type="InterPro" id="IPR052048">
    <property type="entry name" value="ST_Response_Regulator"/>
</dbReference>
<evidence type="ECO:0000313" key="4">
    <source>
        <dbReference type="Proteomes" id="UP001595758"/>
    </source>
</evidence>